<dbReference type="EMBL" id="LXQA010184381">
    <property type="protein sequence ID" value="MCI31060.1"/>
    <property type="molecule type" value="Genomic_DNA"/>
</dbReference>
<accession>A0A392R5J3</accession>
<proteinExistence type="predicted"/>
<protein>
    <submittedName>
        <fullName evidence="2">Uncharacterized protein</fullName>
    </submittedName>
</protein>
<dbReference type="Proteomes" id="UP000265520">
    <property type="component" value="Unassembled WGS sequence"/>
</dbReference>
<feature type="region of interest" description="Disordered" evidence="1">
    <location>
        <begin position="64"/>
        <end position="84"/>
    </location>
</feature>
<comment type="caution">
    <text evidence="2">The sequence shown here is derived from an EMBL/GenBank/DDBJ whole genome shotgun (WGS) entry which is preliminary data.</text>
</comment>
<keyword evidence="3" id="KW-1185">Reference proteome</keyword>
<feature type="non-terminal residue" evidence="2">
    <location>
        <position position="1"/>
    </location>
</feature>
<dbReference type="AlphaFoldDB" id="A0A392R5J3"/>
<organism evidence="2 3">
    <name type="scientific">Trifolium medium</name>
    <dbReference type="NCBI Taxonomy" id="97028"/>
    <lineage>
        <taxon>Eukaryota</taxon>
        <taxon>Viridiplantae</taxon>
        <taxon>Streptophyta</taxon>
        <taxon>Embryophyta</taxon>
        <taxon>Tracheophyta</taxon>
        <taxon>Spermatophyta</taxon>
        <taxon>Magnoliopsida</taxon>
        <taxon>eudicotyledons</taxon>
        <taxon>Gunneridae</taxon>
        <taxon>Pentapetalae</taxon>
        <taxon>rosids</taxon>
        <taxon>fabids</taxon>
        <taxon>Fabales</taxon>
        <taxon>Fabaceae</taxon>
        <taxon>Papilionoideae</taxon>
        <taxon>50 kb inversion clade</taxon>
        <taxon>NPAAA clade</taxon>
        <taxon>Hologalegina</taxon>
        <taxon>IRL clade</taxon>
        <taxon>Trifolieae</taxon>
        <taxon>Trifolium</taxon>
    </lineage>
</organism>
<name>A0A392R5J3_9FABA</name>
<reference evidence="2 3" key="1">
    <citation type="journal article" date="2018" name="Front. Plant Sci.">
        <title>Red Clover (Trifolium pratense) and Zigzag Clover (T. medium) - A Picture of Genomic Similarities and Differences.</title>
        <authorList>
            <person name="Dluhosova J."/>
            <person name="Istvanek J."/>
            <person name="Nedelnik J."/>
            <person name="Repkova J."/>
        </authorList>
    </citation>
    <scope>NUCLEOTIDE SEQUENCE [LARGE SCALE GENOMIC DNA]</scope>
    <source>
        <strain evidence="3">cv. 10/8</strain>
        <tissue evidence="2">Leaf</tissue>
    </source>
</reference>
<evidence type="ECO:0000313" key="3">
    <source>
        <dbReference type="Proteomes" id="UP000265520"/>
    </source>
</evidence>
<evidence type="ECO:0000313" key="2">
    <source>
        <dbReference type="EMBL" id="MCI31060.1"/>
    </source>
</evidence>
<sequence length="84" mass="9541">DIINEAEEVNVAKTDENFKEAEEVNVDESDENLEDEDVNVAEANDVINETDDVINEGDNVRETVYEDESSEDFDYSPSYLSEDD</sequence>
<evidence type="ECO:0000256" key="1">
    <source>
        <dbReference type="SAM" id="MobiDB-lite"/>
    </source>
</evidence>
<feature type="compositionally biased region" description="Acidic residues" evidence="1">
    <location>
        <begin position="65"/>
        <end position="74"/>
    </location>
</feature>